<keyword evidence="1" id="KW-1133">Transmembrane helix</keyword>
<evidence type="ECO:0000256" key="1">
    <source>
        <dbReference type="SAM" id="Phobius"/>
    </source>
</evidence>
<accession>A0A1G2BNM2</accession>
<feature type="transmembrane region" description="Helical" evidence="1">
    <location>
        <begin position="101"/>
        <end position="120"/>
    </location>
</feature>
<evidence type="ECO:0000313" key="3">
    <source>
        <dbReference type="Proteomes" id="UP000178248"/>
    </source>
</evidence>
<name>A0A1G2BNM2_9BACT</name>
<dbReference type="AlphaFoldDB" id="A0A1G2BNM2"/>
<keyword evidence="1" id="KW-0812">Transmembrane</keyword>
<protein>
    <submittedName>
        <fullName evidence="2">Uncharacterized protein</fullName>
    </submittedName>
</protein>
<feature type="transmembrane region" description="Helical" evidence="1">
    <location>
        <begin position="75"/>
        <end position="95"/>
    </location>
</feature>
<dbReference type="Proteomes" id="UP000178248">
    <property type="component" value="Unassembled WGS sequence"/>
</dbReference>
<sequence>MGQRSFILLTLIATLLAWSAWLLVLLSIRPSTAAWWGFGLFYLTLFMSLFGSFALISFIVRTFARAYRQRLQNNIFASLRQSMLWSLAFVLALFLQAQRVLTWWLFALIIIIFVLVEAFLSGARTQES</sequence>
<evidence type="ECO:0000313" key="2">
    <source>
        <dbReference type="EMBL" id="OGY90722.1"/>
    </source>
</evidence>
<keyword evidence="1" id="KW-0472">Membrane</keyword>
<dbReference type="STRING" id="1798551.A3B30_00585"/>
<organism evidence="2 3">
    <name type="scientific">Candidatus Komeilibacteria bacterium RIFCSPLOWO2_01_FULL_52_15</name>
    <dbReference type="NCBI Taxonomy" id="1798551"/>
    <lineage>
        <taxon>Bacteria</taxon>
        <taxon>Candidatus Komeiliibacteriota</taxon>
    </lineage>
</organism>
<comment type="caution">
    <text evidence="2">The sequence shown here is derived from an EMBL/GenBank/DDBJ whole genome shotgun (WGS) entry which is preliminary data.</text>
</comment>
<reference evidence="2 3" key="1">
    <citation type="journal article" date="2016" name="Nat. Commun.">
        <title>Thousands of microbial genomes shed light on interconnected biogeochemical processes in an aquifer system.</title>
        <authorList>
            <person name="Anantharaman K."/>
            <person name="Brown C.T."/>
            <person name="Hug L.A."/>
            <person name="Sharon I."/>
            <person name="Castelle C.J."/>
            <person name="Probst A.J."/>
            <person name="Thomas B.C."/>
            <person name="Singh A."/>
            <person name="Wilkins M.J."/>
            <person name="Karaoz U."/>
            <person name="Brodie E.L."/>
            <person name="Williams K.H."/>
            <person name="Hubbard S.S."/>
            <person name="Banfield J.F."/>
        </authorList>
    </citation>
    <scope>NUCLEOTIDE SEQUENCE [LARGE SCALE GENOMIC DNA]</scope>
</reference>
<feature type="transmembrane region" description="Helical" evidence="1">
    <location>
        <begin position="43"/>
        <end position="63"/>
    </location>
</feature>
<dbReference type="EMBL" id="MHKM01000037">
    <property type="protein sequence ID" value="OGY90722.1"/>
    <property type="molecule type" value="Genomic_DNA"/>
</dbReference>
<proteinExistence type="predicted"/>
<gene>
    <name evidence="2" type="ORF">A3B30_00585</name>
</gene>